<dbReference type="GO" id="GO:0009055">
    <property type="term" value="F:electron transfer activity"/>
    <property type="evidence" value="ECO:0007669"/>
    <property type="project" value="TreeGrafter"/>
</dbReference>
<dbReference type="Gene3D" id="3.40.30.10">
    <property type="entry name" value="Glutaredoxin"/>
    <property type="match status" value="1"/>
</dbReference>
<keyword evidence="3" id="KW-1185">Reference proteome</keyword>
<feature type="domain" description="Glutaredoxin" evidence="1">
    <location>
        <begin position="2"/>
        <end position="61"/>
    </location>
</feature>
<protein>
    <submittedName>
        <fullName evidence="2">Glutaredoxin domain-containing protein</fullName>
    </submittedName>
</protein>
<dbReference type="GO" id="GO:0045454">
    <property type="term" value="P:cell redox homeostasis"/>
    <property type="evidence" value="ECO:0007669"/>
    <property type="project" value="TreeGrafter"/>
</dbReference>
<dbReference type="PANTHER" id="PTHR34386">
    <property type="entry name" value="GLUTAREDOXIN"/>
    <property type="match status" value="1"/>
</dbReference>
<evidence type="ECO:0000313" key="2">
    <source>
        <dbReference type="EMBL" id="MDA3733984.1"/>
    </source>
</evidence>
<reference evidence="2" key="1">
    <citation type="journal article" date="2023" name="Int. J. Syst. Evol. Microbiol.">
        <title>&lt;i&gt;Holtiella tumoricola&lt;/i&gt; gen. nov. sp. nov., isolated from a human clinical sample.</title>
        <authorList>
            <person name="Allen-Vercoe E."/>
            <person name="Daigneault M.C."/>
            <person name="Vancuren S.J."/>
            <person name="Cochrane K."/>
            <person name="O'Neal L.L."/>
            <person name="Sankaranarayanan K."/>
            <person name="Lawson P.A."/>
        </authorList>
    </citation>
    <scope>NUCLEOTIDE SEQUENCE</scope>
    <source>
        <strain evidence="2">CC70A</strain>
    </source>
</reference>
<sequence length="76" mass="8549">MVKVYSVQWCGPCQKVKKYLDSKGIPYEVVTVADAKEERDVVLQVSGQRSVPVTTINDKVIIGFDKHQIDEALKNL</sequence>
<dbReference type="NCBIfam" id="TIGR02196">
    <property type="entry name" value="GlrX_YruB"/>
    <property type="match status" value="1"/>
</dbReference>
<dbReference type="InterPro" id="IPR036249">
    <property type="entry name" value="Thioredoxin-like_sf"/>
</dbReference>
<evidence type="ECO:0000259" key="1">
    <source>
        <dbReference type="Pfam" id="PF00462"/>
    </source>
</evidence>
<name>A0AA42J2P3_9FIRM</name>
<dbReference type="PANTHER" id="PTHR34386:SF1">
    <property type="entry name" value="GLUTAREDOXIN-LIKE PROTEIN NRDH"/>
    <property type="match status" value="1"/>
</dbReference>
<comment type="caution">
    <text evidence="2">The sequence shown here is derived from an EMBL/GenBank/DDBJ whole genome shotgun (WGS) entry which is preliminary data.</text>
</comment>
<dbReference type="Proteomes" id="UP001169242">
    <property type="component" value="Unassembled WGS sequence"/>
</dbReference>
<proteinExistence type="predicted"/>
<organism evidence="2 3">
    <name type="scientific">Holtiella tumoricola</name>
    <dbReference type="NCBI Taxonomy" id="3018743"/>
    <lineage>
        <taxon>Bacteria</taxon>
        <taxon>Bacillati</taxon>
        <taxon>Bacillota</taxon>
        <taxon>Clostridia</taxon>
        <taxon>Lachnospirales</taxon>
        <taxon>Cellulosilyticaceae</taxon>
        <taxon>Holtiella</taxon>
    </lineage>
</organism>
<accession>A0AA42J2P3</accession>
<dbReference type="InterPro" id="IPR011911">
    <property type="entry name" value="GlrX_YruB"/>
</dbReference>
<dbReference type="InterPro" id="IPR002109">
    <property type="entry name" value="Glutaredoxin"/>
</dbReference>
<dbReference type="CDD" id="cd02976">
    <property type="entry name" value="NrdH"/>
    <property type="match status" value="1"/>
</dbReference>
<dbReference type="AlphaFoldDB" id="A0AA42J2P3"/>
<dbReference type="EMBL" id="JAQIFT010000069">
    <property type="protein sequence ID" value="MDA3733984.1"/>
    <property type="molecule type" value="Genomic_DNA"/>
</dbReference>
<dbReference type="InterPro" id="IPR051548">
    <property type="entry name" value="Grx-like_ET"/>
</dbReference>
<dbReference type="PROSITE" id="PS51354">
    <property type="entry name" value="GLUTAREDOXIN_2"/>
    <property type="match status" value="1"/>
</dbReference>
<gene>
    <name evidence="2" type="ORF">PBV87_21140</name>
</gene>
<dbReference type="SUPFAM" id="SSF52833">
    <property type="entry name" value="Thioredoxin-like"/>
    <property type="match status" value="1"/>
</dbReference>
<dbReference type="Pfam" id="PF00462">
    <property type="entry name" value="Glutaredoxin"/>
    <property type="match status" value="1"/>
</dbReference>
<evidence type="ECO:0000313" key="3">
    <source>
        <dbReference type="Proteomes" id="UP001169242"/>
    </source>
</evidence>